<evidence type="ECO:0000256" key="1">
    <source>
        <dbReference type="SAM" id="MobiDB-lite"/>
    </source>
</evidence>
<proteinExistence type="predicted"/>
<feature type="compositionally biased region" description="Basic and acidic residues" evidence="1">
    <location>
        <begin position="77"/>
        <end position="98"/>
    </location>
</feature>
<comment type="caution">
    <text evidence="3">The sequence shown here is derived from an EMBL/GenBank/DDBJ whole genome shotgun (WGS) entry which is preliminary data.</text>
</comment>
<gene>
    <name evidence="3" type="ORF">ONE63_011567</name>
</gene>
<dbReference type="Proteomes" id="UP001075354">
    <property type="component" value="Unassembled WGS sequence"/>
</dbReference>
<dbReference type="EMBL" id="JAPTSV010000882">
    <property type="protein sequence ID" value="KAJ1518817.1"/>
    <property type="molecule type" value="Genomic_DNA"/>
</dbReference>
<evidence type="ECO:0000259" key="2">
    <source>
        <dbReference type="PROSITE" id="PS00028"/>
    </source>
</evidence>
<dbReference type="AlphaFoldDB" id="A0AAV7X2P9"/>
<evidence type="ECO:0000313" key="4">
    <source>
        <dbReference type="Proteomes" id="UP001075354"/>
    </source>
</evidence>
<organism evidence="3 4">
    <name type="scientific">Megalurothrips usitatus</name>
    <name type="common">bean blossom thrips</name>
    <dbReference type="NCBI Taxonomy" id="439358"/>
    <lineage>
        <taxon>Eukaryota</taxon>
        <taxon>Metazoa</taxon>
        <taxon>Ecdysozoa</taxon>
        <taxon>Arthropoda</taxon>
        <taxon>Hexapoda</taxon>
        <taxon>Insecta</taxon>
        <taxon>Pterygota</taxon>
        <taxon>Neoptera</taxon>
        <taxon>Paraneoptera</taxon>
        <taxon>Thysanoptera</taxon>
        <taxon>Terebrantia</taxon>
        <taxon>Thripoidea</taxon>
        <taxon>Thripidae</taxon>
        <taxon>Megalurothrips</taxon>
    </lineage>
</organism>
<name>A0AAV7X2P9_9NEOP</name>
<sequence length="879" mass="97833">MYGGGSARCTIGNPARVAKVQVSIGQKAAAKVLQRAKRSVRRVRAESLDEAPLSKRLASLQSADSFHDGAGYDSNGEESHTSDDEIGDIRDGSWHEGESDGCSQDTTDGGTDDAFEVVSPVAKQQKTNIFKKLPSLAPPAVAFPALDPEAAEEETASPARPLAASPDPGPGPSVTSDNNFLNQNLPVIKRGSALPSRCLHPECRDKFHFVQKLKRHYYERHGTPDEGRIAPTKRYSEKEFKKHQTEDTKVALAVSMESFRKAFPSECSSKNFLNRMRDFLLDNKIAVYVSKKVSREERPVRVSGASDEEVDDPHKRHSPESTELPSLKDLGLKEHCSDKHGLLQVFTEDPADLDAAFPKIAVIWSDFGAHLQNVPLVQQQEAEACTINVEAYDQYFSKARVEGIKKNIAALKTHTTCAEKWEKKNNRYDEEIAKDYNEAVRYMACVLVHKSERGGVPTTLTMAELKESQVDPDSGLYVNKVKNHKNSKHYGDLTVFLDEDGAQLFADFLGLRIEMQKVGFTSPVLSRSVRRSVTTEAKENHPQEVFDLVAKKQNHLKETANKSYVARKTSEDVKAYRASILVKNNSAAGNFALKNLKKLFPIKSPTQPLPTHQVVQERLVMALKLSPDFELSEVWVLCPGCSRRFRTDRLTAHLKEHYAEQLSHLKWRAADVSKLLRQMHPLLVTPQSLAARFDESIKPVARTHKLLAGLPLGEGRERAARRLLAQLAFCANAEEPDEWMLTDGALLKRFVFMRAGLSANTLRKDLSVLLAVVRSTPDGTIDKHEAVFRLQDALSVLGRPVGGQGRAQPAAIQHRVDQDDYKIDEWLDELERVCPGSDPVSLRPRSVSRPWIAVARHLYHSVAQTKGFAATGRSGKVNY</sequence>
<feature type="region of interest" description="Disordered" evidence="1">
    <location>
        <begin position="59"/>
        <end position="113"/>
    </location>
</feature>
<protein>
    <recommendedName>
        <fullName evidence="2">C2H2-type domain-containing protein</fullName>
    </recommendedName>
</protein>
<keyword evidence="4" id="KW-1185">Reference proteome</keyword>
<reference evidence="3" key="1">
    <citation type="submission" date="2022-12" db="EMBL/GenBank/DDBJ databases">
        <title>Chromosome-level genome assembly of the bean flower thrips Megalurothrips usitatus.</title>
        <authorList>
            <person name="Ma L."/>
            <person name="Liu Q."/>
            <person name="Li H."/>
            <person name="Cai W."/>
        </authorList>
    </citation>
    <scope>NUCLEOTIDE SEQUENCE</scope>
    <source>
        <strain evidence="3">Cailab_2022a</strain>
    </source>
</reference>
<accession>A0AAV7X2P9</accession>
<dbReference type="PROSITE" id="PS00028">
    <property type="entry name" value="ZINC_FINGER_C2H2_1"/>
    <property type="match status" value="1"/>
</dbReference>
<feature type="region of interest" description="Disordered" evidence="1">
    <location>
        <begin position="298"/>
        <end position="325"/>
    </location>
</feature>
<evidence type="ECO:0000313" key="3">
    <source>
        <dbReference type="EMBL" id="KAJ1518817.1"/>
    </source>
</evidence>
<dbReference type="InterPro" id="IPR013087">
    <property type="entry name" value="Znf_C2H2_type"/>
</dbReference>
<feature type="domain" description="C2H2-type" evidence="2">
    <location>
        <begin position="198"/>
        <end position="221"/>
    </location>
</feature>
<feature type="region of interest" description="Disordered" evidence="1">
    <location>
        <begin position="149"/>
        <end position="177"/>
    </location>
</feature>